<organism evidence="3 4">
    <name type="scientific">Desulfurivibrio alkaliphilus (strain DSM 19089 / UNIQEM U267 / AHT2)</name>
    <dbReference type="NCBI Taxonomy" id="589865"/>
    <lineage>
        <taxon>Bacteria</taxon>
        <taxon>Pseudomonadati</taxon>
        <taxon>Thermodesulfobacteriota</taxon>
        <taxon>Desulfobulbia</taxon>
        <taxon>Desulfobulbales</taxon>
        <taxon>Desulfobulbaceae</taxon>
        <taxon>Desulfurivibrio</taxon>
    </lineage>
</organism>
<dbReference type="InterPro" id="IPR020084">
    <property type="entry name" value="NUDIX_hydrolase_CS"/>
</dbReference>
<gene>
    <name evidence="3" type="ordered locus">DaAHT2_0985</name>
</gene>
<evidence type="ECO:0000313" key="3">
    <source>
        <dbReference type="EMBL" id="ADH85688.1"/>
    </source>
</evidence>
<dbReference type="HOGENOM" id="CLU_037162_14_2_7"/>
<evidence type="ECO:0000256" key="1">
    <source>
        <dbReference type="ARBA" id="ARBA00022801"/>
    </source>
</evidence>
<dbReference type="Proteomes" id="UP000001508">
    <property type="component" value="Chromosome"/>
</dbReference>
<dbReference type="STRING" id="589865.DaAHT2_0985"/>
<evidence type="ECO:0000259" key="2">
    <source>
        <dbReference type="PROSITE" id="PS51462"/>
    </source>
</evidence>
<dbReference type="RefSeq" id="WP_013163218.1">
    <property type="nucleotide sequence ID" value="NC_014216.1"/>
</dbReference>
<dbReference type="EMBL" id="CP001940">
    <property type="protein sequence ID" value="ADH85688.1"/>
    <property type="molecule type" value="Genomic_DNA"/>
</dbReference>
<dbReference type="Gene3D" id="3.90.79.10">
    <property type="entry name" value="Nucleoside Triphosphate Pyrophosphohydrolase"/>
    <property type="match status" value="1"/>
</dbReference>
<dbReference type="PANTHER" id="PTHR21340:SF0">
    <property type="entry name" value="BIS(5'-NUCLEOSYL)-TETRAPHOSPHATASE [ASYMMETRICAL]"/>
    <property type="match status" value="1"/>
</dbReference>
<dbReference type="eggNOG" id="COG1051">
    <property type="taxonomic scope" value="Bacteria"/>
</dbReference>
<protein>
    <submittedName>
        <fullName evidence="3">NUDIX hydrolase</fullName>
    </submittedName>
</protein>
<name>D6Z2B3_DESAT</name>
<dbReference type="InterPro" id="IPR051325">
    <property type="entry name" value="Nudix_hydrolase_domain"/>
</dbReference>
<sequence length="149" mass="16730">MSEMSEASQVEEQSPDRLLIMAAGGIVERGRGPELRIALVQRQRYHNDLSLPKGKQDPGESLPATALREVYEETGCRVRLGDFAGCVQYFVGGTPKVVLYWKMQPLGDPDAFQPSGEVQQLHWLPPAEALAQLTYEDEKELLRRVYDLT</sequence>
<dbReference type="AlphaFoldDB" id="D6Z2B3"/>
<accession>D6Z2B3</accession>
<dbReference type="PROSITE" id="PS51462">
    <property type="entry name" value="NUDIX"/>
    <property type="match status" value="1"/>
</dbReference>
<feature type="domain" description="Nudix hydrolase" evidence="2">
    <location>
        <begin position="18"/>
        <end position="146"/>
    </location>
</feature>
<dbReference type="SUPFAM" id="SSF55811">
    <property type="entry name" value="Nudix"/>
    <property type="match status" value="1"/>
</dbReference>
<reference evidence="4" key="1">
    <citation type="submission" date="2010-02" db="EMBL/GenBank/DDBJ databases">
        <title>Complete sequence of Desulfurivibrio alkaliphilus AHT2.</title>
        <authorList>
            <consortium name="US DOE Joint Genome Institute"/>
            <person name="Pitluck S."/>
            <person name="Chertkov O."/>
            <person name="Detter J.C."/>
            <person name="Han C."/>
            <person name="Tapia R."/>
            <person name="Larimer F."/>
            <person name="Land M."/>
            <person name="Hauser L."/>
            <person name="Kyrpides N."/>
            <person name="Mikhailova N."/>
            <person name="Sorokin D.Y."/>
            <person name="Muyzer G."/>
            <person name="Woyke T."/>
        </authorList>
    </citation>
    <scope>NUCLEOTIDE SEQUENCE [LARGE SCALE GENOMIC DNA]</scope>
    <source>
        <strain evidence="4">DSM 19089 / UNIQEM U267 / AHT2</strain>
    </source>
</reference>
<dbReference type="InParanoid" id="D6Z2B3"/>
<keyword evidence="1 3" id="KW-0378">Hydrolase</keyword>
<dbReference type="KEGG" id="dak:DaAHT2_0985"/>
<evidence type="ECO:0000313" key="4">
    <source>
        <dbReference type="Proteomes" id="UP000001508"/>
    </source>
</evidence>
<keyword evidence="4" id="KW-1185">Reference proteome</keyword>
<dbReference type="PANTHER" id="PTHR21340">
    <property type="entry name" value="DIADENOSINE 5,5-P1,P4-TETRAPHOSPHATE PYROPHOSPHOHYDROLASE MUTT"/>
    <property type="match status" value="1"/>
</dbReference>
<dbReference type="GO" id="GO:0004081">
    <property type="term" value="F:bis(5'-nucleosyl)-tetraphosphatase (asymmetrical) activity"/>
    <property type="evidence" value="ECO:0007669"/>
    <property type="project" value="TreeGrafter"/>
</dbReference>
<dbReference type="GO" id="GO:0006754">
    <property type="term" value="P:ATP biosynthetic process"/>
    <property type="evidence" value="ECO:0007669"/>
    <property type="project" value="TreeGrafter"/>
</dbReference>
<dbReference type="PROSITE" id="PS00893">
    <property type="entry name" value="NUDIX_BOX"/>
    <property type="match status" value="1"/>
</dbReference>
<dbReference type="Pfam" id="PF00293">
    <property type="entry name" value="NUDIX"/>
    <property type="match status" value="1"/>
</dbReference>
<dbReference type="InterPro" id="IPR000086">
    <property type="entry name" value="NUDIX_hydrolase_dom"/>
</dbReference>
<dbReference type="InterPro" id="IPR015797">
    <property type="entry name" value="NUDIX_hydrolase-like_dom_sf"/>
</dbReference>
<dbReference type="GO" id="GO:0006167">
    <property type="term" value="P:AMP biosynthetic process"/>
    <property type="evidence" value="ECO:0007669"/>
    <property type="project" value="TreeGrafter"/>
</dbReference>
<dbReference type="CDD" id="cd03673">
    <property type="entry name" value="NUDIX_Ap6A_hydrolase"/>
    <property type="match status" value="1"/>
</dbReference>
<proteinExistence type="predicted"/>